<keyword evidence="3" id="KW-1185">Reference proteome</keyword>
<protein>
    <submittedName>
        <fullName evidence="2">Uncharacterized protein</fullName>
    </submittedName>
</protein>
<evidence type="ECO:0000256" key="1">
    <source>
        <dbReference type="SAM" id="Coils"/>
    </source>
</evidence>
<sequence>MSTIIPNLSEEVKLLVEKVTALSALYADAQQKLVHYQENQQVLEMQVDNQIEIQEHSDKLQSLIAKGNEQINNLMLEKGKLLQERDEAQQLTEGQQSVIQFLNQDIDQLRLSIEEKDETIDIFNQQKREWIKENQKLKDEVVQLRAMAEKYNSLKAENTRCISEKEELSTEIELLNEEIDRLSKK</sequence>
<organism evidence="2 3">
    <name type="scientific">Flammeovirga agarivorans</name>
    <dbReference type="NCBI Taxonomy" id="2726742"/>
    <lineage>
        <taxon>Bacteria</taxon>
        <taxon>Pseudomonadati</taxon>
        <taxon>Bacteroidota</taxon>
        <taxon>Cytophagia</taxon>
        <taxon>Cytophagales</taxon>
        <taxon>Flammeovirgaceae</taxon>
        <taxon>Flammeovirga</taxon>
    </lineage>
</organism>
<evidence type="ECO:0000313" key="2">
    <source>
        <dbReference type="EMBL" id="NLR90162.1"/>
    </source>
</evidence>
<proteinExistence type="predicted"/>
<comment type="caution">
    <text evidence="2">The sequence shown here is derived from an EMBL/GenBank/DDBJ whole genome shotgun (WGS) entry which is preliminary data.</text>
</comment>
<dbReference type="EMBL" id="JABAIL010000001">
    <property type="protein sequence ID" value="NLR90162.1"/>
    <property type="molecule type" value="Genomic_DNA"/>
</dbReference>
<evidence type="ECO:0000313" key="3">
    <source>
        <dbReference type="Proteomes" id="UP000585050"/>
    </source>
</evidence>
<accession>A0A7X8SHC4</accession>
<dbReference type="RefSeq" id="WP_168880845.1">
    <property type="nucleotide sequence ID" value="NZ_JABAIL010000001.1"/>
</dbReference>
<reference evidence="2 3" key="1">
    <citation type="submission" date="2020-04" db="EMBL/GenBank/DDBJ databases">
        <title>Flammeovirga sp. SR4, a novel species isolated from seawater.</title>
        <authorList>
            <person name="Wang X."/>
        </authorList>
    </citation>
    <scope>NUCLEOTIDE SEQUENCE [LARGE SCALE GENOMIC DNA]</scope>
    <source>
        <strain evidence="2 3">SR4</strain>
    </source>
</reference>
<feature type="coiled-coil region" evidence="1">
    <location>
        <begin position="71"/>
        <end position="185"/>
    </location>
</feature>
<name>A0A7X8SHC4_9BACT</name>
<dbReference type="Proteomes" id="UP000585050">
    <property type="component" value="Unassembled WGS sequence"/>
</dbReference>
<gene>
    <name evidence="2" type="ORF">HGP29_03045</name>
</gene>
<keyword evidence="1" id="KW-0175">Coiled coil</keyword>
<dbReference type="AlphaFoldDB" id="A0A7X8SHC4"/>